<keyword evidence="3" id="KW-1185">Reference proteome</keyword>
<sequence>MHRWFDLAGADNTRDLGGMPTSSGRLTRRGVLLRSDTLQELTPADVVRLRQTFGLRTVLDLRAEEEVAHEGRGPLEFESVVYHHLSFLPGQWVMPGDPRHAAIVVDLDSAARVERYLGYLRLAGDAAARAVRLLAQPTTGPALFHCAAGKDRTGVLAALVLDIVGVDRESIISDYTLTNERIALVDARLARRPSYRRTDNAITVDSLSCRPEVMRGFLEAVDRIWGGPTAWALHAGVTEADLHSLRTRLVE</sequence>
<reference evidence="3" key="1">
    <citation type="submission" date="2015-11" db="EMBL/GenBank/DDBJ databases">
        <authorList>
            <person name="Varghese N."/>
        </authorList>
    </citation>
    <scope>NUCLEOTIDE SEQUENCE [LARGE SCALE GENOMIC DNA]</scope>
    <source>
        <strain evidence="3">DSM 45899</strain>
    </source>
</reference>
<accession>A0A0S4QM87</accession>
<name>A0A0S4QM87_9ACTN</name>
<proteinExistence type="inferred from homology"/>
<dbReference type="InterPro" id="IPR026893">
    <property type="entry name" value="Tyr/Ser_Pase_IphP-type"/>
</dbReference>
<gene>
    <name evidence="2" type="ORF">Ga0074812_105214</name>
</gene>
<dbReference type="Pfam" id="PF13350">
    <property type="entry name" value="Y_phosphatase3"/>
    <property type="match status" value="1"/>
</dbReference>
<dbReference type="GO" id="GO:0004721">
    <property type="term" value="F:phosphoprotein phosphatase activity"/>
    <property type="evidence" value="ECO:0007669"/>
    <property type="project" value="InterPro"/>
</dbReference>
<evidence type="ECO:0000313" key="3">
    <source>
        <dbReference type="Proteomes" id="UP000198802"/>
    </source>
</evidence>
<comment type="similarity">
    <text evidence="1">Belongs to the protein-tyrosine phosphatase family.</text>
</comment>
<protein>
    <submittedName>
        <fullName evidence="2">Protein tyrosine/serine phosphatase</fullName>
    </submittedName>
</protein>
<dbReference type="SUPFAM" id="SSF52799">
    <property type="entry name" value="(Phosphotyrosine protein) phosphatases II"/>
    <property type="match status" value="1"/>
</dbReference>
<dbReference type="PROSITE" id="PS00383">
    <property type="entry name" value="TYR_PHOSPHATASE_1"/>
    <property type="match status" value="1"/>
</dbReference>
<dbReference type="RefSeq" id="WP_091274236.1">
    <property type="nucleotide sequence ID" value="NZ_FAOZ01000005.1"/>
</dbReference>
<dbReference type="EMBL" id="FAOZ01000005">
    <property type="protein sequence ID" value="CUU55562.1"/>
    <property type="molecule type" value="Genomic_DNA"/>
</dbReference>
<evidence type="ECO:0000256" key="1">
    <source>
        <dbReference type="ARBA" id="ARBA00009580"/>
    </source>
</evidence>
<dbReference type="PANTHER" id="PTHR31126">
    <property type="entry name" value="TYROSINE-PROTEIN PHOSPHATASE"/>
    <property type="match status" value="1"/>
</dbReference>
<evidence type="ECO:0000313" key="2">
    <source>
        <dbReference type="EMBL" id="CUU55562.1"/>
    </source>
</evidence>
<dbReference type="Proteomes" id="UP000198802">
    <property type="component" value="Unassembled WGS sequence"/>
</dbReference>
<organism evidence="2 3">
    <name type="scientific">Parafrankia irregularis</name>
    <dbReference type="NCBI Taxonomy" id="795642"/>
    <lineage>
        <taxon>Bacteria</taxon>
        <taxon>Bacillati</taxon>
        <taxon>Actinomycetota</taxon>
        <taxon>Actinomycetes</taxon>
        <taxon>Frankiales</taxon>
        <taxon>Frankiaceae</taxon>
        <taxon>Parafrankia</taxon>
    </lineage>
</organism>
<dbReference type="InterPro" id="IPR016130">
    <property type="entry name" value="Tyr_Pase_AS"/>
</dbReference>
<dbReference type="PANTHER" id="PTHR31126:SF1">
    <property type="entry name" value="TYROSINE SPECIFIC PROTEIN PHOSPHATASES DOMAIN-CONTAINING PROTEIN"/>
    <property type="match status" value="1"/>
</dbReference>
<dbReference type="InterPro" id="IPR029021">
    <property type="entry name" value="Prot-tyrosine_phosphatase-like"/>
</dbReference>
<dbReference type="AlphaFoldDB" id="A0A0S4QM87"/>
<dbReference type="Gene3D" id="3.90.190.10">
    <property type="entry name" value="Protein tyrosine phosphatase superfamily"/>
    <property type="match status" value="1"/>
</dbReference>